<dbReference type="Gene3D" id="3.40.1550.20">
    <property type="entry name" value="Transcriptional regulator MraZ domain"/>
    <property type="match status" value="1"/>
</dbReference>
<name>A0AA97I0X4_9SPHN</name>
<proteinExistence type="predicted"/>
<dbReference type="InterPro" id="IPR035644">
    <property type="entry name" value="MraZ_C"/>
</dbReference>
<evidence type="ECO:0000259" key="2">
    <source>
        <dbReference type="PROSITE" id="PS51740"/>
    </source>
</evidence>
<protein>
    <submittedName>
        <fullName evidence="3">Division/cell wall cluster transcriptional repressor MraZ</fullName>
    </submittedName>
</protein>
<dbReference type="KEGG" id="acoa:RB602_05365"/>
<sequence length="144" mass="16333">MLPAEFRKTVTESSDKRLLCLSRDTRFPCLVGYGLSRQDEIDAEIDRQEALATQRGEVFDREEAELSSSAMVFETGFDASGRFIFPPHARILARIEGQALFIGGGSQFQIWDPDALLAYETDVPRLIDAKTLIPYFREELEARQ</sequence>
<accession>A0AA97I0X4</accession>
<dbReference type="Proteomes" id="UP001302429">
    <property type="component" value="Chromosome"/>
</dbReference>
<dbReference type="InterPro" id="IPR037914">
    <property type="entry name" value="SpoVT-AbrB_sf"/>
</dbReference>
<dbReference type="InterPro" id="IPR038619">
    <property type="entry name" value="MraZ_sf"/>
</dbReference>
<dbReference type="CDD" id="cd16321">
    <property type="entry name" value="MraZ_C"/>
    <property type="match status" value="1"/>
</dbReference>
<organism evidence="3 4">
    <name type="scientific">Alterisphingorhabdus coralli</name>
    <dbReference type="NCBI Taxonomy" id="3071408"/>
    <lineage>
        <taxon>Bacteria</taxon>
        <taxon>Pseudomonadati</taxon>
        <taxon>Pseudomonadota</taxon>
        <taxon>Alphaproteobacteria</taxon>
        <taxon>Sphingomonadales</taxon>
        <taxon>Sphingomonadaceae</taxon>
        <taxon>Alterisphingorhabdus (ex Yan et al. 2024)</taxon>
    </lineage>
</organism>
<dbReference type="SUPFAM" id="SSF89447">
    <property type="entry name" value="AbrB/MazE/MraZ-like"/>
    <property type="match status" value="1"/>
</dbReference>
<keyword evidence="1" id="KW-0238">DNA-binding</keyword>
<dbReference type="GO" id="GO:0003677">
    <property type="term" value="F:DNA binding"/>
    <property type="evidence" value="ECO:0007669"/>
    <property type="project" value="UniProtKB-UniRule"/>
</dbReference>
<feature type="domain" description="SpoVT-AbrB" evidence="2">
    <location>
        <begin position="72"/>
        <end position="115"/>
    </location>
</feature>
<reference evidence="3 4" key="1">
    <citation type="submission" date="2023-10" db="EMBL/GenBank/DDBJ databases">
        <title>Complete genome sequence of a Sphingomonadaceae bacterium.</title>
        <authorList>
            <person name="Yan C."/>
        </authorList>
    </citation>
    <scope>NUCLEOTIDE SEQUENCE [LARGE SCALE GENOMIC DNA]</scope>
    <source>
        <strain evidence="3 4">SCSIO 66989</strain>
    </source>
</reference>
<evidence type="ECO:0000313" key="3">
    <source>
        <dbReference type="EMBL" id="WOE76144.1"/>
    </source>
</evidence>
<dbReference type="RefSeq" id="WP_317083633.1">
    <property type="nucleotide sequence ID" value="NZ_CP136594.1"/>
</dbReference>
<dbReference type="PROSITE" id="PS51740">
    <property type="entry name" value="SPOVT_ABRB"/>
    <property type="match status" value="1"/>
</dbReference>
<dbReference type="InterPro" id="IPR007159">
    <property type="entry name" value="SpoVT-AbrB_dom"/>
</dbReference>
<evidence type="ECO:0000256" key="1">
    <source>
        <dbReference type="PROSITE-ProRule" id="PRU01076"/>
    </source>
</evidence>
<gene>
    <name evidence="3" type="ORF">RB602_05365</name>
</gene>
<keyword evidence="4" id="KW-1185">Reference proteome</keyword>
<evidence type="ECO:0000313" key="4">
    <source>
        <dbReference type="Proteomes" id="UP001302429"/>
    </source>
</evidence>
<dbReference type="EMBL" id="CP136594">
    <property type="protein sequence ID" value="WOE76144.1"/>
    <property type="molecule type" value="Genomic_DNA"/>
</dbReference>
<dbReference type="AlphaFoldDB" id="A0AA97I0X4"/>